<dbReference type="ESTHER" id="bauco-m2lw45">
    <property type="family name" value="Fungal_carboxylesterase_lipase"/>
</dbReference>
<evidence type="ECO:0000313" key="4">
    <source>
        <dbReference type="Proteomes" id="UP000011761"/>
    </source>
</evidence>
<organism evidence="3 4">
    <name type="scientific">Baudoinia panamericana (strain UAMH 10762)</name>
    <name type="common">Angels' share fungus</name>
    <name type="synonym">Baudoinia compniacensis (strain UAMH 10762)</name>
    <dbReference type="NCBI Taxonomy" id="717646"/>
    <lineage>
        <taxon>Eukaryota</taxon>
        <taxon>Fungi</taxon>
        <taxon>Dikarya</taxon>
        <taxon>Ascomycota</taxon>
        <taxon>Pezizomycotina</taxon>
        <taxon>Dothideomycetes</taxon>
        <taxon>Dothideomycetidae</taxon>
        <taxon>Mycosphaerellales</taxon>
        <taxon>Teratosphaeriaceae</taxon>
        <taxon>Baudoinia</taxon>
    </lineage>
</organism>
<reference evidence="3 4" key="1">
    <citation type="journal article" date="2012" name="PLoS Pathog.">
        <title>Diverse lifestyles and strategies of plant pathogenesis encoded in the genomes of eighteen Dothideomycetes fungi.</title>
        <authorList>
            <person name="Ohm R.A."/>
            <person name="Feau N."/>
            <person name="Henrissat B."/>
            <person name="Schoch C.L."/>
            <person name="Horwitz B.A."/>
            <person name="Barry K.W."/>
            <person name="Condon B.J."/>
            <person name="Copeland A.C."/>
            <person name="Dhillon B."/>
            <person name="Glaser F."/>
            <person name="Hesse C.N."/>
            <person name="Kosti I."/>
            <person name="LaButti K."/>
            <person name="Lindquist E.A."/>
            <person name="Lucas S."/>
            <person name="Salamov A.A."/>
            <person name="Bradshaw R.E."/>
            <person name="Ciuffetti L."/>
            <person name="Hamelin R.C."/>
            <person name="Kema G.H.J."/>
            <person name="Lawrence C."/>
            <person name="Scott J.A."/>
            <person name="Spatafora J.W."/>
            <person name="Turgeon B.G."/>
            <person name="de Wit P.J.G.M."/>
            <person name="Zhong S."/>
            <person name="Goodwin S.B."/>
            <person name="Grigoriev I.V."/>
        </authorList>
    </citation>
    <scope>NUCLEOTIDE SEQUENCE [LARGE SCALE GENOMIC DNA]</scope>
    <source>
        <strain evidence="3 4">UAMH 10762</strain>
    </source>
</reference>
<evidence type="ECO:0000259" key="2">
    <source>
        <dbReference type="Pfam" id="PF00135"/>
    </source>
</evidence>
<dbReference type="Pfam" id="PF00135">
    <property type="entry name" value="COesterase"/>
    <property type="match status" value="1"/>
</dbReference>
<dbReference type="SUPFAM" id="SSF53474">
    <property type="entry name" value="alpha/beta-Hydrolases"/>
    <property type="match status" value="1"/>
</dbReference>
<dbReference type="OMA" id="YGTWAFL"/>
<dbReference type="HOGENOM" id="CLU_006586_10_5_1"/>
<dbReference type="InterPro" id="IPR002018">
    <property type="entry name" value="CarbesteraseB"/>
</dbReference>
<feature type="region of interest" description="Disordered" evidence="1">
    <location>
        <begin position="92"/>
        <end position="114"/>
    </location>
</feature>
<dbReference type="eggNOG" id="KOG4389">
    <property type="taxonomic scope" value="Eukaryota"/>
</dbReference>
<dbReference type="KEGG" id="bcom:BAUCODRAFT_103438"/>
<keyword evidence="4" id="KW-1185">Reference proteome</keyword>
<feature type="domain" description="Carboxylesterase type B" evidence="2">
    <location>
        <begin position="50"/>
        <end position="516"/>
    </location>
</feature>
<evidence type="ECO:0000256" key="1">
    <source>
        <dbReference type="SAM" id="MobiDB-lite"/>
    </source>
</evidence>
<dbReference type="RefSeq" id="XP_007673993.1">
    <property type="nucleotide sequence ID" value="XM_007675803.1"/>
</dbReference>
<dbReference type="EMBL" id="KB445552">
    <property type="protein sequence ID" value="EMC98882.1"/>
    <property type="molecule type" value="Genomic_DNA"/>
</dbReference>
<dbReference type="PROSITE" id="PS00941">
    <property type="entry name" value="CARBOXYLESTERASE_B_2"/>
    <property type="match status" value="1"/>
</dbReference>
<sequence>MLFSFLTLVAAATAAPSAYNSQPYSSVAKRQSSASSSLQVDLGYSVYQGHTNSTANLNVFQGIRFAAAPIGNLRFQAPRAPTTNRSATISANSYAPQCPQSPSSHPPPVTPVNQTGSSEDCLFLNVWSPSNGTNLPVLVWIHGGGYGQGNGRQDLTAIINTNGNSFVGVSIQYRLGAFGFLSSDEVFRKGAVNAGLLDQHLALQWVQEYIHLFNGDPTRVTIAGESAGGGSVMLQDMAYGGSLGTQLFINTIAASPYLPMQYGYKDWVPSQSYYAFATAAGCPPSMPYLPTNGTPIFECLVSKNTSTLMNASATVSQEGSYGTWAFLPVTDGVFVQDLPSRQLGRGQVNGLNILSGNNANEGYYFTPQNIKTEDQLVQYLRVTFPLLSNNDIAKILYYYPSTNASVDPNTPFFATSGNMGATALNESSDGTGQQQRADNIYAETTFVCPSYWLAEAYSNNRNGGQGYKLQFSIPPSEHGGDVAGYFDYPGQYYSVDFTTAFQRIWGNFITTSNPAISNAVANGVSTNNVSINAASSFPPYSIYSPNQLDLNTTCPIITTLGGIEYCNSSTAVNQFSLVNAYTWEGGRGTRCDFWRALGELVPE</sequence>
<dbReference type="OrthoDB" id="408631at2759"/>
<dbReference type="GeneID" id="19107079"/>
<name>M2LW45_BAUPA</name>
<protein>
    <recommendedName>
        <fullName evidence="2">Carboxylesterase type B domain-containing protein</fullName>
    </recommendedName>
</protein>
<dbReference type="Gene3D" id="3.40.50.1820">
    <property type="entry name" value="alpha/beta hydrolase"/>
    <property type="match status" value="1"/>
</dbReference>
<dbReference type="InterPro" id="IPR029058">
    <property type="entry name" value="AB_hydrolase_fold"/>
</dbReference>
<gene>
    <name evidence="3" type="ORF">BAUCODRAFT_103438</name>
</gene>
<evidence type="ECO:0000313" key="3">
    <source>
        <dbReference type="EMBL" id="EMC98882.1"/>
    </source>
</evidence>
<dbReference type="Proteomes" id="UP000011761">
    <property type="component" value="Unassembled WGS sequence"/>
</dbReference>
<dbReference type="AlphaFoldDB" id="M2LW45"/>
<proteinExistence type="predicted"/>
<accession>M2LW45</accession>
<dbReference type="InterPro" id="IPR019819">
    <property type="entry name" value="Carboxylesterase_B_CS"/>
</dbReference>
<dbReference type="FunFam" id="3.40.50.1820:FF:000266">
    <property type="entry name" value="Carboxylic ester hydrolase"/>
    <property type="match status" value="1"/>
</dbReference>
<dbReference type="PANTHER" id="PTHR11559">
    <property type="entry name" value="CARBOXYLESTERASE"/>
    <property type="match status" value="1"/>
</dbReference>
<dbReference type="InterPro" id="IPR050309">
    <property type="entry name" value="Type-B_Carboxylest/Lipase"/>
</dbReference>